<comment type="caution">
    <text evidence="2">The sequence shown here is derived from an EMBL/GenBank/DDBJ whole genome shotgun (WGS) entry which is preliminary data.</text>
</comment>
<gene>
    <name evidence="2" type="ORF">FM21_34265</name>
</gene>
<proteinExistence type="predicted"/>
<feature type="coiled-coil region" evidence="1">
    <location>
        <begin position="15"/>
        <end position="42"/>
    </location>
</feature>
<sequence>MPRYTFSSLPRSLRFSVIAATAKEAEARAAQLEDETHDLASLDKLGVRIEDLSFGDHSDTELAECSAAGPVGA</sequence>
<dbReference type="RefSeq" id="WP_043385723.1">
    <property type="nucleotide sequence ID" value="NZ_KN039950.1"/>
</dbReference>
<dbReference type="AlphaFoldDB" id="A0A086MR46"/>
<dbReference type="HOGENOM" id="CLU_2703337_0_0_11"/>
<reference evidence="2 3" key="1">
    <citation type="submission" date="2014-05" db="EMBL/GenBank/DDBJ databases">
        <title>Complete genome sequence of the Streptomyces mutabilis TRM45540.</title>
        <authorList>
            <person name="Luo X."/>
            <person name="Zhang L."/>
        </authorList>
    </citation>
    <scope>NUCLEOTIDE SEQUENCE [LARGE SCALE GENOMIC DNA]</scope>
    <source>
        <strain evidence="2 3">TRM45540</strain>
    </source>
</reference>
<accession>A0A086MR46</accession>
<dbReference type="EMBL" id="JNFQ01000007">
    <property type="protein sequence ID" value="KFG71364.1"/>
    <property type="molecule type" value="Genomic_DNA"/>
</dbReference>
<dbReference type="Proteomes" id="UP000029095">
    <property type="component" value="Unassembled WGS sequence"/>
</dbReference>
<evidence type="ECO:0000313" key="2">
    <source>
        <dbReference type="EMBL" id="KFG71364.1"/>
    </source>
</evidence>
<keyword evidence="3" id="KW-1185">Reference proteome</keyword>
<protein>
    <submittedName>
        <fullName evidence="2">Uncharacterized protein</fullName>
    </submittedName>
</protein>
<name>A0A086MR46_9ACTN</name>
<keyword evidence="1" id="KW-0175">Coiled coil</keyword>
<evidence type="ECO:0000313" key="3">
    <source>
        <dbReference type="Proteomes" id="UP000029095"/>
    </source>
</evidence>
<organism evidence="2 3">
    <name type="scientific">Streptomyces mutabilis</name>
    <dbReference type="NCBI Taxonomy" id="67332"/>
    <lineage>
        <taxon>Bacteria</taxon>
        <taxon>Bacillati</taxon>
        <taxon>Actinomycetota</taxon>
        <taxon>Actinomycetes</taxon>
        <taxon>Kitasatosporales</taxon>
        <taxon>Streptomycetaceae</taxon>
        <taxon>Streptomyces</taxon>
    </lineage>
</organism>
<evidence type="ECO:0000256" key="1">
    <source>
        <dbReference type="SAM" id="Coils"/>
    </source>
</evidence>